<evidence type="ECO:0000313" key="7">
    <source>
        <dbReference type="Proteomes" id="UP000247727"/>
    </source>
</evidence>
<dbReference type="Pfam" id="PF00126">
    <property type="entry name" value="HTH_1"/>
    <property type="match status" value="1"/>
</dbReference>
<dbReference type="PROSITE" id="PS50931">
    <property type="entry name" value="HTH_LYSR"/>
    <property type="match status" value="1"/>
</dbReference>
<name>A0A318U189_9RHOB</name>
<evidence type="ECO:0000256" key="2">
    <source>
        <dbReference type="ARBA" id="ARBA00023015"/>
    </source>
</evidence>
<dbReference type="GO" id="GO:0003677">
    <property type="term" value="F:DNA binding"/>
    <property type="evidence" value="ECO:0007669"/>
    <property type="project" value="UniProtKB-KW"/>
</dbReference>
<dbReference type="PANTHER" id="PTHR30537">
    <property type="entry name" value="HTH-TYPE TRANSCRIPTIONAL REGULATOR"/>
    <property type="match status" value="1"/>
</dbReference>
<dbReference type="InterPro" id="IPR000847">
    <property type="entry name" value="LysR_HTH_N"/>
</dbReference>
<evidence type="ECO:0000256" key="4">
    <source>
        <dbReference type="ARBA" id="ARBA00023163"/>
    </source>
</evidence>
<dbReference type="OrthoDB" id="9813056at2"/>
<keyword evidence="7" id="KW-1185">Reference proteome</keyword>
<dbReference type="EMBL" id="QJTK01000013">
    <property type="protein sequence ID" value="PYF08175.1"/>
    <property type="molecule type" value="Genomic_DNA"/>
</dbReference>
<dbReference type="SUPFAM" id="SSF53850">
    <property type="entry name" value="Periplasmic binding protein-like II"/>
    <property type="match status" value="1"/>
</dbReference>
<dbReference type="InterPro" id="IPR036388">
    <property type="entry name" value="WH-like_DNA-bd_sf"/>
</dbReference>
<dbReference type="InterPro" id="IPR036390">
    <property type="entry name" value="WH_DNA-bd_sf"/>
</dbReference>
<dbReference type="Pfam" id="PF03466">
    <property type="entry name" value="LysR_substrate"/>
    <property type="match status" value="1"/>
</dbReference>
<evidence type="ECO:0000313" key="6">
    <source>
        <dbReference type="EMBL" id="PYF08175.1"/>
    </source>
</evidence>
<dbReference type="GO" id="GO:0003700">
    <property type="term" value="F:DNA-binding transcription factor activity"/>
    <property type="evidence" value="ECO:0007669"/>
    <property type="project" value="InterPro"/>
</dbReference>
<dbReference type="PANTHER" id="PTHR30537:SF5">
    <property type="entry name" value="HTH-TYPE TRANSCRIPTIONAL ACTIVATOR TTDR-RELATED"/>
    <property type="match status" value="1"/>
</dbReference>
<comment type="caution">
    <text evidence="6">The sequence shown here is derived from an EMBL/GenBank/DDBJ whole genome shotgun (WGS) entry which is preliminary data.</text>
</comment>
<proteinExistence type="inferred from homology"/>
<gene>
    <name evidence="6" type="ORF">C8J30_11332</name>
</gene>
<dbReference type="Gene3D" id="1.10.10.10">
    <property type="entry name" value="Winged helix-like DNA-binding domain superfamily/Winged helix DNA-binding domain"/>
    <property type="match status" value="1"/>
</dbReference>
<accession>A0A318U189</accession>
<evidence type="ECO:0000256" key="1">
    <source>
        <dbReference type="ARBA" id="ARBA00009437"/>
    </source>
</evidence>
<keyword evidence="3" id="KW-0238">DNA-binding</keyword>
<dbReference type="AlphaFoldDB" id="A0A318U189"/>
<organism evidence="6 7">
    <name type="scientific">Rhodobacter viridis</name>
    <dbReference type="NCBI Taxonomy" id="1054202"/>
    <lineage>
        <taxon>Bacteria</taxon>
        <taxon>Pseudomonadati</taxon>
        <taxon>Pseudomonadota</taxon>
        <taxon>Alphaproteobacteria</taxon>
        <taxon>Rhodobacterales</taxon>
        <taxon>Rhodobacter group</taxon>
        <taxon>Rhodobacter</taxon>
    </lineage>
</organism>
<dbReference type="PRINTS" id="PR00039">
    <property type="entry name" value="HTHLYSR"/>
</dbReference>
<protein>
    <submittedName>
        <fullName evidence="6">LysR family transcriptional regulator</fullName>
    </submittedName>
</protein>
<dbReference type="RefSeq" id="WP_110806543.1">
    <property type="nucleotide sequence ID" value="NZ_QJTK01000013.1"/>
</dbReference>
<dbReference type="Proteomes" id="UP000247727">
    <property type="component" value="Unassembled WGS sequence"/>
</dbReference>
<keyword evidence="2" id="KW-0805">Transcription regulation</keyword>
<evidence type="ECO:0000256" key="3">
    <source>
        <dbReference type="ARBA" id="ARBA00023125"/>
    </source>
</evidence>
<sequence length="310" mass="32848">MANLRRAVPSLGALATFEAAARLESFTLAATELGVTQAAVSRQIKLLETDLHCALFLRAHRRVVLTPAGVALAGAVTGAFGRMADAIEAIRETAAPHSLTIGTSLAFSHFWLMPRLAAFRALYPEVKLKLVAEDAPSDLRRDRLDVAIRYGIAPFADGVSLASCRDAVFPVASPKLLDRFGARAETVDPATLPVIAADMITPSWLSWRGFARGAGLGPELGRASDLSRLRFTHYADAIEAAIAGEGVALGWQMLLGGALAEGRLVRLGTAGLCPPESYHLLVPTGADPGPEARGFIDWIAACFADTHNES</sequence>
<feature type="domain" description="HTH lysR-type" evidence="5">
    <location>
        <begin position="9"/>
        <end position="66"/>
    </location>
</feature>
<comment type="similarity">
    <text evidence="1">Belongs to the LysR transcriptional regulatory family.</text>
</comment>
<dbReference type="Gene3D" id="3.40.190.10">
    <property type="entry name" value="Periplasmic binding protein-like II"/>
    <property type="match status" value="2"/>
</dbReference>
<dbReference type="SUPFAM" id="SSF46785">
    <property type="entry name" value="Winged helix' DNA-binding domain"/>
    <property type="match status" value="1"/>
</dbReference>
<dbReference type="InterPro" id="IPR058163">
    <property type="entry name" value="LysR-type_TF_proteobact-type"/>
</dbReference>
<evidence type="ECO:0000259" key="5">
    <source>
        <dbReference type="PROSITE" id="PS50931"/>
    </source>
</evidence>
<reference evidence="6 7" key="1">
    <citation type="submission" date="2018-06" db="EMBL/GenBank/DDBJ databases">
        <title>Genomic Encyclopedia of Type Strains, Phase III (KMG-III): the genomes of soil and plant-associated and newly described type strains.</title>
        <authorList>
            <person name="Whitman W."/>
        </authorList>
    </citation>
    <scope>NUCLEOTIDE SEQUENCE [LARGE SCALE GENOMIC DNA]</scope>
    <source>
        <strain evidence="6 7">JA737</strain>
    </source>
</reference>
<dbReference type="InterPro" id="IPR005119">
    <property type="entry name" value="LysR_subst-bd"/>
</dbReference>
<keyword evidence="4" id="KW-0804">Transcription</keyword>